<gene>
    <name evidence="1" type="ORF">GH714_014809</name>
</gene>
<evidence type="ECO:0000313" key="1">
    <source>
        <dbReference type="EMBL" id="KAF2290635.1"/>
    </source>
</evidence>
<dbReference type="AlphaFoldDB" id="A0A6A6KQY4"/>
<keyword evidence="2" id="KW-1185">Reference proteome</keyword>
<dbReference type="EMBL" id="JAAGAX010000015">
    <property type="protein sequence ID" value="KAF2290635.1"/>
    <property type="molecule type" value="Genomic_DNA"/>
</dbReference>
<evidence type="ECO:0000313" key="2">
    <source>
        <dbReference type="Proteomes" id="UP000467840"/>
    </source>
</evidence>
<reference evidence="1 2" key="1">
    <citation type="journal article" date="2020" name="Mol. Plant">
        <title>The Chromosome-Based Rubber Tree Genome Provides New Insights into Spurge Genome Evolution and Rubber Biosynthesis.</title>
        <authorList>
            <person name="Liu J."/>
            <person name="Shi C."/>
            <person name="Shi C.C."/>
            <person name="Li W."/>
            <person name="Zhang Q.J."/>
            <person name="Zhang Y."/>
            <person name="Li K."/>
            <person name="Lu H.F."/>
            <person name="Shi C."/>
            <person name="Zhu S.T."/>
            <person name="Xiao Z.Y."/>
            <person name="Nan H."/>
            <person name="Yue Y."/>
            <person name="Zhu X.G."/>
            <person name="Wu Y."/>
            <person name="Hong X.N."/>
            <person name="Fan G.Y."/>
            <person name="Tong Y."/>
            <person name="Zhang D."/>
            <person name="Mao C.L."/>
            <person name="Liu Y.L."/>
            <person name="Hao S.J."/>
            <person name="Liu W.Q."/>
            <person name="Lv M.Q."/>
            <person name="Zhang H.B."/>
            <person name="Liu Y."/>
            <person name="Hu-Tang G.R."/>
            <person name="Wang J.P."/>
            <person name="Wang J.H."/>
            <person name="Sun Y.H."/>
            <person name="Ni S.B."/>
            <person name="Chen W.B."/>
            <person name="Zhang X.C."/>
            <person name="Jiao Y.N."/>
            <person name="Eichler E.E."/>
            <person name="Li G.H."/>
            <person name="Liu X."/>
            <person name="Gao L.Z."/>
        </authorList>
    </citation>
    <scope>NUCLEOTIDE SEQUENCE [LARGE SCALE GENOMIC DNA]</scope>
    <source>
        <strain evidence="2">cv. GT1</strain>
        <tissue evidence="1">Leaf</tissue>
    </source>
</reference>
<name>A0A6A6KQY4_HEVBR</name>
<proteinExistence type="predicted"/>
<organism evidence="1 2">
    <name type="scientific">Hevea brasiliensis</name>
    <name type="common">Para rubber tree</name>
    <name type="synonym">Siphonia brasiliensis</name>
    <dbReference type="NCBI Taxonomy" id="3981"/>
    <lineage>
        <taxon>Eukaryota</taxon>
        <taxon>Viridiplantae</taxon>
        <taxon>Streptophyta</taxon>
        <taxon>Embryophyta</taxon>
        <taxon>Tracheophyta</taxon>
        <taxon>Spermatophyta</taxon>
        <taxon>Magnoliopsida</taxon>
        <taxon>eudicotyledons</taxon>
        <taxon>Gunneridae</taxon>
        <taxon>Pentapetalae</taxon>
        <taxon>rosids</taxon>
        <taxon>fabids</taxon>
        <taxon>Malpighiales</taxon>
        <taxon>Euphorbiaceae</taxon>
        <taxon>Crotonoideae</taxon>
        <taxon>Micrandreae</taxon>
        <taxon>Hevea</taxon>
    </lineage>
</organism>
<accession>A0A6A6KQY4</accession>
<protein>
    <submittedName>
        <fullName evidence="1">Uncharacterized protein</fullName>
    </submittedName>
</protein>
<dbReference type="PANTHER" id="PTHR36892">
    <property type="entry name" value="OS01G0201800 PROTEIN"/>
    <property type="match status" value="1"/>
</dbReference>
<comment type="caution">
    <text evidence="1">The sequence shown here is derived from an EMBL/GenBank/DDBJ whole genome shotgun (WGS) entry which is preliminary data.</text>
</comment>
<dbReference type="Proteomes" id="UP000467840">
    <property type="component" value="Chromosome 2"/>
</dbReference>
<sequence>MPVALDEGFSIREYTAKIRTVDVRKCWPFRDPDENENENEINQQRLEALLPPINVTKFRWWSNELNSIQQHQEQRVLGTPRNEASKEEEKLEILCPESPQLPIPVDSSRKAYNSLCNKGVAKDILDDISIHRNKLGMQKKHGVQASKFIAKQRKAVIPVRGILKNCTKLIPQQNSEIHNLPGGSQMNCCELQHSDRHVRFSGKDHILGPGKKNLSSNVQNGFDTYTDVLASQSEQDCSTENDEQSASVRLNGIGDVSVSTGNETVLQTMINKKQLPCIHDPVAMPDFLSLCQGKEQHISDRSPSRQVIIHDNNLHMFAQGYQKVAHNPTCAGILGLLPTFNEVHNPNVNSQLCGNVPMASNLRGKSVEYFEDHTHKYADWGLLAGTRAFTQSSSPDFASIDGPNMRVSFTPQSSIKSISGQSLQYQPYFHLSPMEFMGSDCKQRVCALNERCIDEEFCGLPLNSNGELMQVSSSGKFGFEQLTKSTLISSTGSSPLNSVLPRSLGDFVIERHPIEQAVEKGQLNLLPVQKNHNVQLPTCFGVSELPNTGRLDVHYLNPESRTNNSVCPFDSGPSLMNLSLNQRRQYGQNKKGTQTIHLKENLDNIALKTTQPTMRLMGKDVAIGRSDIEMRGFEDENIWMDKEIIQECHPTSHVLGNSLHKRHIQQDGVLCPSLGQSKETLHHHLETENDQASKSNFWVKVPESRSQPYVNWKTNAAFRNGEFAVNRIASSQMHPSTCPSSPLDVLFKGAELQKSLISGAETVSISSQLPILSSSLEKRPCMGWTPAKINCQQNLPHARKSVFGFPFIHPDYNEHVQSSSFASSSRNLPPGLLHASIQVKPATMPSHTLSDVGGKHHPCATTGTDFPTAPHYPSVVSHPHSSMVSNSHLKSSLGSALFVKPPFCPFSTGIDSNSAMNISYGNNINVGDRMKSNTYGVKLSDHYQKIRKRPATIADDLLRPTKMPCLIQEDSIAVRELTRAKSSSEIWHNAGAHKPNSNGDKAIDVGCGPSVAKNDGLGTSHDIDSCKADDMVKSGPTKLAAGAKHILKPSWNMDQDNSRLIHSTIPFAAVTDWDSFLDSQKKSTMIYRF</sequence>
<dbReference type="PANTHER" id="PTHR36892:SF1">
    <property type="entry name" value="OS05G0518200 PROTEIN"/>
    <property type="match status" value="1"/>
</dbReference>